<dbReference type="SUPFAM" id="SSF52540">
    <property type="entry name" value="P-loop containing nucleoside triphosphate hydrolases"/>
    <property type="match status" value="2"/>
</dbReference>
<dbReference type="PANTHER" id="PTHR24223">
    <property type="entry name" value="ATP-BINDING CASSETTE SUB-FAMILY C"/>
    <property type="match status" value="1"/>
</dbReference>
<dbReference type="InterPro" id="IPR050173">
    <property type="entry name" value="ABC_transporter_C-like"/>
</dbReference>
<keyword evidence="5" id="KW-0547">Nucleotide-binding</keyword>
<organism evidence="12 13">
    <name type="scientific">Fusarium mangiferae</name>
    <name type="common">Mango malformation disease fungus</name>
    <dbReference type="NCBI Taxonomy" id="192010"/>
    <lineage>
        <taxon>Eukaryota</taxon>
        <taxon>Fungi</taxon>
        <taxon>Dikarya</taxon>
        <taxon>Ascomycota</taxon>
        <taxon>Pezizomycotina</taxon>
        <taxon>Sordariomycetes</taxon>
        <taxon>Hypocreomycetidae</taxon>
        <taxon>Hypocreales</taxon>
        <taxon>Nectriaceae</taxon>
        <taxon>Fusarium</taxon>
        <taxon>Fusarium fujikuroi species complex</taxon>
    </lineage>
</organism>
<evidence type="ECO:0000256" key="9">
    <source>
        <dbReference type="SAM" id="Phobius"/>
    </source>
</evidence>
<accession>A0A1L7SZI8</accession>
<dbReference type="CDD" id="cd18580">
    <property type="entry name" value="ABC_6TM_ABCC_D2"/>
    <property type="match status" value="1"/>
</dbReference>
<keyword evidence="2" id="KW-0813">Transport</keyword>
<feature type="transmembrane region" description="Helical" evidence="9">
    <location>
        <begin position="452"/>
        <end position="477"/>
    </location>
</feature>
<evidence type="ECO:0000256" key="1">
    <source>
        <dbReference type="ARBA" id="ARBA00004651"/>
    </source>
</evidence>
<dbReference type="PROSITE" id="PS50929">
    <property type="entry name" value="ABC_TM1F"/>
    <property type="match status" value="2"/>
</dbReference>
<evidence type="ECO:0000313" key="12">
    <source>
        <dbReference type="EMBL" id="CVK91918.1"/>
    </source>
</evidence>
<dbReference type="InterPro" id="IPR036640">
    <property type="entry name" value="ABC1_TM_sf"/>
</dbReference>
<dbReference type="InterPro" id="IPR003593">
    <property type="entry name" value="AAA+_ATPase"/>
</dbReference>
<dbReference type="CDD" id="cd18579">
    <property type="entry name" value="ABC_6TM_ABCC_D1"/>
    <property type="match status" value="1"/>
</dbReference>
<evidence type="ECO:0000313" key="13">
    <source>
        <dbReference type="Proteomes" id="UP000184255"/>
    </source>
</evidence>
<evidence type="ECO:0000256" key="8">
    <source>
        <dbReference type="ARBA" id="ARBA00023136"/>
    </source>
</evidence>
<dbReference type="Pfam" id="PF00664">
    <property type="entry name" value="ABC_membrane"/>
    <property type="match status" value="2"/>
</dbReference>
<feature type="transmembrane region" description="Helical" evidence="9">
    <location>
        <begin position="38"/>
        <end position="57"/>
    </location>
</feature>
<feature type="transmembrane region" description="Helical" evidence="9">
    <location>
        <begin position="231"/>
        <end position="251"/>
    </location>
</feature>
<protein>
    <submittedName>
        <fullName evidence="12">Related to multidrug resistance protein</fullName>
    </submittedName>
</protein>
<dbReference type="SMART" id="SM00382">
    <property type="entry name" value="AAA"/>
    <property type="match status" value="2"/>
</dbReference>
<dbReference type="InterPro" id="IPR017871">
    <property type="entry name" value="ABC_transporter-like_CS"/>
</dbReference>
<dbReference type="VEuPathDB" id="FungiDB:FMAN_06982"/>
<evidence type="ECO:0000256" key="3">
    <source>
        <dbReference type="ARBA" id="ARBA00022475"/>
    </source>
</evidence>
<dbReference type="EMBL" id="FCQH01000005">
    <property type="protein sequence ID" value="CVK91918.1"/>
    <property type="molecule type" value="Genomic_DNA"/>
</dbReference>
<feature type="domain" description="ABC transporter" evidence="10">
    <location>
        <begin position="552"/>
        <end position="779"/>
    </location>
</feature>
<keyword evidence="7 9" id="KW-1133">Transmembrane helix</keyword>
<dbReference type="InterPro" id="IPR044726">
    <property type="entry name" value="ABCC_6TM_D2"/>
</dbReference>
<name>A0A1L7SZI8_FUSMA</name>
<comment type="subcellular location">
    <subcellularLocation>
        <location evidence="1">Cell membrane</location>
        <topology evidence="1">Multi-pass membrane protein</topology>
    </subcellularLocation>
</comment>
<feature type="domain" description="ABC transmembrane type-1" evidence="11">
    <location>
        <begin position="833"/>
        <end position="1108"/>
    </location>
</feature>
<feature type="transmembrane region" description="Helical" evidence="9">
    <location>
        <begin position="69"/>
        <end position="89"/>
    </location>
</feature>
<dbReference type="PROSITE" id="PS00211">
    <property type="entry name" value="ABC_TRANSPORTER_1"/>
    <property type="match status" value="1"/>
</dbReference>
<feature type="transmembrane region" description="Helical" evidence="9">
    <location>
        <begin position="832"/>
        <end position="852"/>
    </location>
</feature>
<dbReference type="FunFam" id="1.20.1560.10:FF:000066">
    <property type="entry name" value="ABC multidrug transporter (Eurofung)"/>
    <property type="match status" value="1"/>
</dbReference>
<keyword evidence="3" id="KW-1003">Cell membrane</keyword>
<dbReference type="PROSITE" id="PS50893">
    <property type="entry name" value="ABC_TRANSPORTER_2"/>
    <property type="match status" value="2"/>
</dbReference>
<evidence type="ECO:0000259" key="10">
    <source>
        <dbReference type="PROSITE" id="PS50893"/>
    </source>
</evidence>
<keyword evidence="13" id="KW-1185">Reference proteome</keyword>
<evidence type="ECO:0000256" key="4">
    <source>
        <dbReference type="ARBA" id="ARBA00022692"/>
    </source>
</evidence>
<evidence type="ECO:0000256" key="2">
    <source>
        <dbReference type="ARBA" id="ARBA00022448"/>
    </source>
</evidence>
<dbReference type="RefSeq" id="XP_041681204.1">
    <property type="nucleotide sequence ID" value="XM_041830552.1"/>
</dbReference>
<evidence type="ECO:0000256" key="6">
    <source>
        <dbReference type="ARBA" id="ARBA00022840"/>
    </source>
</evidence>
<feature type="transmembrane region" description="Helical" evidence="9">
    <location>
        <begin position="905"/>
        <end position="926"/>
    </location>
</feature>
<feature type="transmembrane region" description="Helical" evidence="9">
    <location>
        <begin position="872"/>
        <end position="893"/>
    </location>
</feature>
<feature type="transmembrane region" description="Helical" evidence="9">
    <location>
        <begin position="1054"/>
        <end position="1074"/>
    </location>
</feature>
<feature type="transmembrane region" description="Helical" evidence="9">
    <location>
        <begin position="6"/>
        <end position="26"/>
    </location>
</feature>
<comment type="caution">
    <text evidence="12">The sequence shown here is derived from an EMBL/GenBank/DDBJ whole genome shotgun (WGS) entry which is preliminary data.</text>
</comment>
<feature type="domain" description="ABC transporter" evidence="10">
    <location>
        <begin position="1146"/>
        <end position="1399"/>
    </location>
</feature>
<dbReference type="InterPro" id="IPR044746">
    <property type="entry name" value="ABCC_6TM_D1"/>
</dbReference>
<dbReference type="Pfam" id="PF00005">
    <property type="entry name" value="ABC_tran"/>
    <property type="match status" value="2"/>
</dbReference>
<gene>
    <name evidence="12" type="ORF">FMAN_06982</name>
</gene>
<dbReference type="PANTHER" id="PTHR24223:SF345">
    <property type="entry name" value="ABC MULTIDRUG TRANSPORTER (EUROFUNG)"/>
    <property type="match status" value="1"/>
</dbReference>
<feature type="transmembrane region" description="Helical" evidence="9">
    <location>
        <begin position="489"/>
        <end position="514"/>
    </location>
</feature>
<dbReference type="InterPro" id="IPR003439">
    <property type="entry name" value="ABC_transporter-like_ATP-bd"/>
</dbReference>
<evidence type="ECO:0000256" key="5">
    <source>
        <dbReference type="ARBA" id="ARBA00022741"/>
    </source>
</evidence>
<keyword evidence="4 9" id="KW-0812">Transmembrane</keyword>
<proteinExistence type="predicted"/>
<dbReference type="GO" id="GO:0140359">
    <property type="term" value="F:ABC-type transporter activity"/>
    <property type="evidence" value="ECO:0007669"/>
    <property type="project" value="InterPro"/>
</dbReference>
<dbReference type="Gene3D" id="3.40.50.300">
    <property type="entry name" value="P-loop containing nucleotide triphosphate hydrolases"/>
    <property type="match status" value="2"/>
</dbReference>
<dbReference type="GeneID" id="65086245"/>
<dbReference type="GO" id="GO:0016887">
    <property type="term" value="F:ATP hydrolysis activity"/>
    <property type="evidence" value="ECO:0007669"/>
    <property type="project" value="InterPro"/>
</dbReference>
<sequence length="1399" mass="154132">MNNDVIGLVSGLFNTAFSVLIPLRLWRLRKEPIKVIPGYSGFSSLIITGLLLMANFYSLATDILQKDRYHFLVSISSFVATALLCPLLYLEHVRSTKPADLAVIFLLVSLVCDLGFAMQEGLEEWLVPTTKSTLKFLLIAAESRSKQGILKSPYSSQSPEQLAGILSRTFFWWINHILALGNQIILSCEDLPPIDHLLSSEKLRHDGLKAWDQRTRPLTKTTLPICLVKSMLPQFMVPVILRLCLIFFRYAQPALISSAVHELSSHSEGGRLMLIMKAAAVYFGLAVFEAVYHHRLNRLSVMTKGTLIGLINNAALRQSSSSYNDGIALTLISTDTESVMRFASMFHETWAHVLEVIIGMAMLARQIRWAAPVPLVIIFFCSRMSRYLAKNLQSKQKAWNEATQRRISLTASALSSMKMMKMLGSSRQTEALIQKLRAQELEMAKKVRWMMVAYNASANALGIFSPILTFVIFVMYANLRGSTLDAETAFTTTALLGLVTHPANMIMTIVPRAIGSLAAFRRIQDYLVRPGRADERRLLEPSTKDDDSSSAICFEGVTVQPRSAPRPVLENISFAVNEGTIFICAGAVGSGKTVLAQCILGEIPTSSGTISVSTKRIAYCEQTPWLPSGTLKEAVCGFGKFEHNWYRHVVKLCCLDEDILALPLGNDTVIGSRGLKLSGGQRQRLALARALYARCKIVVLDDSFSALDHNTERKVVSNLLGTQGHFRKTGTTVVLIANSTKHFDLADSLIILESGRVTYQGSPIAINEEAVHLRHTHANATVAEANTGLVETNKTIQSQALEVTEAVADLARSTGDFTLYGYYLKAVHPRNFFILLSCTASYSFFVTFPQYWLQKWTESPGSQTKFYIGGYLILSLLAWIATNGSMWSTHMLIAPTSGVGLHRRLLSTVFGAPLLFFSVTETGSILNRFSEDIQLVDKSLPPAILSLSNQIFKLLVQAALLFNAQKLLTATLPLCVLIVYVVQRVYLRTSRQLRLLQLESQSAVYSSFLESVEGIVSIRSFGWVKQAESSNMDCLDKSQQPAYILLCLQLRLNIVLDLLIATMAVILITLAVLLEGSTTAGQIGMSLNIVLVANSTLLSLVTSWTNLEISLGAISRLKTLEEDTVAEEQPVSGAIVPESWPSRGALQVHGLSVSYEETHVPALKSINLSIEPGRHLVICGRTGSGKSTLLLALLRLLDTQSGCIEVDGIDLSLASLSVIRERCLIIVTQDPFLLAQASLRFNLDPSEILSDSVIMKALQRTGLSRHFDTDPEVQLVDILDEPLSSLPHMSTGQTQLFALTRAILRAEHSSATEAKPILLLDEATSSVDGLTESTMRDIIRDVFTNNGHTVIEITHRLSGFEDVARTGGESRQVRVVLLSKGEIQSQGRIEDMLDFDNES</sequence>
<dbReference type="GO" id="GO:0005524">
    <property type="term" value="F:ATP binding"/>
    <property type="evidence" value="ECO:0007669"/>
    <property type="project" value="UniProtKB-KW"/>
</dbReference>
<dbReference type="Gene3D" id="1.20.1560.10">
    <property type="entry name" value="ABC transporter type 1, transmembrane domain"/>
    <property type="match status" value="2"/>
</dbReference>
<dbReference type="SUPFAM" id="SSF90123">
    <property type="entry name" value="ABC transporter transmembrane region"/>
    <property type="match status" value="2"/>
</dbReference>
<feature type="transmembrane region" description="Helical" evidence="9">
    <location>
        <begin position="272"/>
        <end position="292"/>
    </location>
</feature>
<feature type="domain" description="ABC transmembrane type-1" evidence="11">
    <location>
        <begin position="239"/>
        <end position="515"/>
    </location>
</feature>
<dbReference type="Proteomes" id="UP000184255">
    <property type="component" value="Unassembled WGS sequence"/>
</dbReference>
<dbReference type="GO" id="GO:0005886">
    <property type="term" value="C:plasma membrane"/>
    <property type="evidence" value="ECO:0007669"/>
    <property type="project" value="UniProtKB-SubCell"/>
</dbReference>
<keyword evidence="8 9" id="KW-0472">Membrane</keyword>
<evidence type="ECO:0000259" key="11">
    <source>
        <dbReference type="PROSITE" id="PS50929"/>
    </source>
</evidence>
<reference evidence="13" key="1">
    <citation type="journal article" date="2016" name="Genome Biol. Evol.">
        <title>Comparative 'omics' of the Fusarium fujikuroi species complex highlights differences in genetic potential and metabolite synthesis.</title>
        <authorList>
            <person name="Niehaus E.-M."/>
            <person name="Muensterkoetter M."/>
            <person name="Proctor R.H."/>
            <person name="Brown D.W."/>
            <person name="Sharon A."/>
            <person name="Idan Y."/>
            <person name="Oren-Young L."/>
            <person name="Sieber C.M."/>
            <person name="Novak O."/>
            <person name="Pencik A."/>
            <person name="Tarkowska D."/>
            <person name="Hromadova K."/>
            <person name="Freeman S."/>
            <person name="Maymon M."/>
            <person name="Elazar M."/>
            <person name="Youssef S.A."/>
            <person name="El-Shabrawy E.S.M."/>
            <person name="Shalaby A.B.A."/>
            <person name="Houterman P."/>
            <person name="Brock N.L."/>
            <person name="Burkhardt I."/>
            <person name="Tsavkelova E.A."/>
            <person name="Dickschat J.S."/>
            <person name="Galuszka P."/>
            <person name="Gueldener U."/>
            <person name="Tudzynski B."/>
        </authorList>
    </citation>
    <scope>NUCLEOTIDE SEQUENCE [LARGE SCALE GENOMIC DNA]</scope>
    <source>
        <strain evidence="13">MRC7560</strain>
    </source>
</reference>
<evidence type="ECO:0000256" key="7">
    <source>
        <dbReference type="ARBA" id="ARBA00022989"/>
    </source>
</evidence>
<keyword evidence="6" id="KW-0067">ATP-binding</keyword>
<feature type="transmembrane region" description="Helical" evidence="9">
    <location>
        <begin position="967"/>
        <end position="987"/>
    </location>
</feature>
<dbReference type="InterPro" id="IPR027417">
    <property type="entry name" value="P-loop_NTPase"/>
</dbReference>
<dbReference type="InterPro" id="IPR011527">
    <property type="entry name" value="ABC1_TM_dom"/>
</dbReference>